<evidence type="ECO:0000256" key="1">
    <source>
        <dbReference type="SAM" id="Coils"/>
    </source>
</evidence>
<dbReference type="Gene3D" id="3.40.30.10">
    <property type="entry name" value="Glutaredoxin"/>
    <property type="match status" value="1"/>
</dbReference>
<proteinExistence type="predicted"/>
<evidence type="ECO:0000259" key="2">
    <source>
        <dbReference type="Pfam" id="PF03190"/>
    </source>
</evidence>
<evidence type="ECO:0000313" key="4">
    <source>
        <dbReference type="Proteomes" id="UP000183496"/>
    </source>
</evidence>
<sequence length="681" mass="80043">MTTFVKQQQYQNLIMNLLHLESSPYLLQHANNPIYWKAWNKETLTLAEQEDKLLVISIGYSTCHWCHVMEKESFENQEVADLMNEHFISIKVDREELPHLDNFYMKAIQIMTKQGGWPLNVVCLPDGRPIWGGTYFKRQNWIDSLSQLHHLYKEKRDTVLDFATQLQEGISILSQAPIAQEESRFNTQLVLENWKKSFDWEYGGYTRSPKFMMPTNLIYLQKKGVLHRDQQLLEYIDLTLTRMAWGGLFDTVEGGFSRYSVDHKWHIPHFEKMLYDNAQLLSVYADGYKRTHNKLYKEVIDKTINFITNNWANGEGGYYSALDADSLDSHNQLEEGAFYIWTIEELKELVQQDYPLFSTVFNINSFGHWENNQYVLIQTRELIDIANENNISLEDLENKKQQWETALRQYRANRPKPRLDDKTLTSWNAMYITGLLDAYTATQNTTYLEHAKALHLFIHNNLWCEERGLLRTYKDGNAKIEAFLDDYAFYIQGLIYLFEHTEEQQYITEAKNLMDYSLDHFLDHESKFFYFSKHNQGDTITPAIETEDNVIPSSNAIMAMNLYKLGLLYENRYYSDLTFNMMNTVLSTVDYPSAYSHWLLLQLYLEQPFELTWVGADALQHNLSRRRNIITRASVFSVSSPSIVPYLAKYTPTEETLHYICIERACLAPDTDHTQIDNYTL</sequence>
<comment type="caution">
    <text evidence="3">The sequence shown here is derived from an EMBL/GenBank/DDBJ whole genome shotgun (WGS) entry which is preliminary data.</text>
</comment>
<dbReference type="SUPFAM" id="SSF52833">
    <property type="entry name" value="Thioredoxin-like"/>
    <property type="match status" value="1"/>
</dbReference>
<dbReference type="AlphaFoldDB" id="A0AAJ4W4B7"/>
<dbReference type="SUPFAM" id="SSF48208">
    <property type="entry name" value="Six-hairpin glycosidases"/>
    <property type="match status" value="1"/>
</dbReference>
<dbReference type="CDD" id="cd02955">
    <property type="entry name" value="SSP411"/>
    <property type="match status" value="1"/>
</dbReference>
<feature type="domain" description="Spermatogenesis-associated protein 20-like TRX" evidence="2">
    <location>
        <begin position="16"/>
        <end position="168"/>
    </location>
</feature>
<keyword evidence="1" id="KW-0175">Coiled coil</keyword>
<dbReference type="PANTHER" id="PTHR42899:SF1">
    <property type="entry name" value="SPERMATOGENESIS-ASSOCIATED PROTEIN 20"/>
    <property type="match status" value="1"/>
</dbReference>
<dbReference type="PANTHER" id="PTHR42899">
    <property type="entry name" value="SPERMATOGENESIS-ASSOCIATED PROTEIN 20"/>
    <property type="match status" value="1"/>
</dbReference>
<feature type="coiled-coil region" evidence="1">
    <location>
        <begin position="386"/>
        <end position="413"/>
    </location>
</feature>
<dbReference type="Gene3D" id="1.50.10.10">
    <property type="match status" value="1"/>
</dbReference>
<dbReference type="Proteomes" id="UP000183496">
    <property type="component" value="Unassembled WGS sequence"/>
</dbReference>
<name>A0AAJ4W4B7_MYRPR</name>
<dbReference type="InterPro" id="IPR008928">
    <property type="entry name" value="6-hairpin_glycosidase_sf"/>
</dbReference>
<reference evidence="3 4" key="1">
    <citation type="submission" date="2016-10" db="EMBL/GenBank/DDBJ databases">
        <authorList>
            <person name="Varghese N."/>
            <person name="Submissions S."/>
        </authorList>
    </citation>
    <scope>NUCLEOTIDE SEQUENCE [LARGE SCALE GENOMIC DNA]</scope>
    <source>
        <strain evidence="4">DSM 19823 / KCTC 23066 / CCTCC M 208030 / D25</strain>
    </source>
</reference>
<dbReference type="EMBL" id="FOFY01000008">
    <property type="protein sequence ID" value="SER00005.1"/>
    <property type="molecule type" value="Genomic_DNA"/>
</dbReference>
<organism evidence="3 4">
    <name type="scientific">Myroides profundi</name>
    <dbReference type="NCBI Taxonomy" id="480520"/>
    <lineage>
        <taxon>Bacteria</taxon>
        <taxon>Pseudomonadati</taxon>
        <taxon>Bacteroidota</taxon>
        <taxon>Flavobacteriia</taxon>
        <taxon>Flavobacteriales</taxon>
        <taxon>Flavobacteriaceae</taxon>
        <taxon>Myroides</taxon>
    </lineage>
</organism>
<accession>A0AAJ4W4B7</accession>
<dbReference type="InterPro" id="IPR012341">
    <property type="entry name" value="6hp_glycosidase-like_sf"/>
</dbReference>
<dbReference type="InterPro" id="IPR004879">
    <property type="entry name" value="Ssp411-like_TRX"/>
</dbReference>
<protein>
    <recommendedName>
        <fullName evidence="2">Spermatogenesis-associated protein 20-like TRX domain-containing protein</fullName>
    </recommendedName>
</protein>
<dbReference type="PIRSF" id="PIRSF006402">
    <property type="entry name" value="UCP006402_thioredoxin"/>
    <property type="match status" value="1"/>
</dbReference>
<dbReference type="GO" id="GO:0005975">
    <property type="term" value="P:carbohydrate metabolic process"/>
    <property type="evidence" value="ECO:0007669"/>
    <property type="project" value="InterPro"/>
</dbReference>
<dbReference type="InterPro" id="IPR024705">
    <property type="entry name" value="Ssp411"/>
</dbReference>
<dbReference type="Gene3D" id="1.50.10.20">
    <property type="match status" value="1"/>
</dbReference>
<keyword evidence="4" id="KW-1185">Reference proteome</keyword>
<dbReference type="Pfam" id="PF03190">
    <property type="entry name" value="Thioredox_DsbH"/>
    <property type="match status" value="1"/>
</dbReference>
<evidence type="ECO:0000313" key="3">
    <source>
        <dbReference type="EMBL" id="SER00005.1"/>
    </source>
</evidence>
<dbReference type="InterPro" id="IPR036249">
    <property type="entry name" value="Thioredoxin-like_sf"/>
</dbReference>
<gene>
    <name evidence="3" type="ORF">SAMN04488089_10862</name>
</gene>